<accession>A0A8J6XTL2</accession>
<organism evidence="3 4">
    <name type="scientific">Iningainema tapete BLCC-T55</name>
    <dbReference type="NCBI Taxonomy" id="2748662"/>
    <lineage>
        <taxon>Bacteria</taxon>
        <taxon>Bacillati</taxon>
        <taxon>Cyanobacteriota</taxon>
        <taxon>Cyanophyceae</taxon>
        <taxon>Nostocales</taxon>
        <taxon>Scytonemataceae</taxon>
        <taxon>Iningainema tapete</taxon>
    </lineage>
</organism>
<dbReference type="RefSeq" id="WP_190837253.1">
    <property type="nucleotide sequence ID" value="NZ_CAWPPI010000119.1"/>
</dbReference>
<keyword evidence="2" id="KW-0235">DNA replication</keyword>
<proteinExistence type="inferred from homology"/>
<dbReference type="InterPro" id="IPR000989">
    <property type="entry name" value="Rep"/>
</dbReference>
<dbReference type="Pfam" id="PF01446">
    <property type="entry name" value="Rep_1"/>
    <property type="match status" value="1"/>
</dbReference>
<evidence type="ECO:0000313" key="4">
    <source>
        <dbReference type="Proteomes" id="UP000629098"/>
    </source>
</evidence>
<dbReference type="GO" id="GO:0003677">
    <property type="term" value="F:DNA binding"/>
    <property type="evidence" value="ECO:0007669"/>
    <property type="project" value="InterPro"/>
</dbReference>
<gene>
    <name evidence="3" type="ORF">ICL16_39815</name>
</gene>
<evidence type="ECO:0000256" key="1">
    <source>
        <dbReference type="ARBA" id="ARBA00008909"/>
    </source>
</evidence>
<protein>
    <submittedName>
        <fullName evidence="3">Protein rep</fullName>
    </submittedName>
</protein>
<dbReference type="AlphaFoldDB" id="A0A8J6XTL2"/>
<reference evidence="3" key="1">
    <citation type="submission" date="2020-09" db="EMBL/GenBank/DDBJ databases">
        <title>Iningainema tapete sp. nov. (Scytonemataceae, Cyanobacteria) from greenhouses in central Florida (USA) produces two types of nodularin with biosynthetic potential for microcystin-LR and anabaenopeptins.</title>
        <authorList>
            <person name="Berthold D.E."/>
            <person name="Lefler F.W."/>
            <person name="Huang I.-S."/>
            <person name="Abdulla H."/>
            <person name="Zimba P.V."/>
            <person name="Laughinghouse H.D. IV."/>
        </authorList>
    </citation>
    <scope>NUCLEOTIDE SEQUENCE</scope>
    <source>
        <strain evidence="3">BLCCT55</strain>
    </source>
</reference>
<dbReference type="Proteomes" id="UP000629098">
    <property type="component" value="Unassembled WGS sequence"/>
</dbReference>
<evidence type="ECO:0000256" key="2">
    <source>
        <dbReference type="ARBA" id="ARBA00022705"/>
    </source>
</evidence>
<keyword evidence="4" id="KW-1185">Reference proteome</keyword>
<dbReference type="GO" id="GO:0006260">
    <property type="term" value="P:DNA replication"/>
    <property type="evidence" value="ECO:0007669"/>
    <property type="project" value="UniProtKB-KW"/>
</dbReference>
<sequence length="131" mass="15502">MIPPSYFSHGYLSHAKWVALWQQCLRIDYQPVIYVSAIAKYHDPKALIPEILKYQLKESDLVSDREWFLELTRQLHKTRAIAVGGVLRQYMRELEEKNQDLIDESEETDEVDGASVSFRWERKVQKYKIEG</sequence>
<name>A0A8J6XTL2_9CYAN</name>
<comment type="caution">
    <text evidence="3">The sequence shown here is derived from an EMBL/GenBank/DDBJ whole genome shotgun (WGS) entry which is preliminary data.</text>
</comment>
<evidence type="ECO:0000313" key="3">
    <source>
        <dbReference type="EMBL" id="MBD2778030.1"/>
    </source>
</evidence>
<dbReference type="EMBL" id="JACXAE010000119">
    <property type="protein sequence ID" value="MBD2778030.1"/>
    <property type="molecule type" value="Genomic_DNA"/>
</dbReference>
<comment type="similarity">
    <text evidence="1">Belongs to the Gram-positive plasmids replication protein type 1 family.</text>
</comment>